<dbReference type="GO" id="GO:0071973">
    <property type="term" value="P:bacterial-type flagellum-dependent cell motility"/>
    <property type="evidence" value="ECO:0007669"/>
    <property type="project" value="InterPro"/>
</dbReference>
<dbReference type="PANTHER" id="PTHR34653:SF1">
    <property type="entry name" value="FLAGELLAR HOOK-BASAL BODY COMPLEX PROTEIN FLIE"/>
    <property type="match status" value="1"/>
</dbReference>
<dbReference type="PANTHER" id="PTHR34653">
    <property type="match status" value="1"/>
</dbReference>
<dbReference type="KEGG" id="btur:DB313_01505"/>
<keyword evidence="5" id="KW-0282">Flagellum</keyword>
<comment type="subcellular location">
    <subcellularLocation>
        <location evidence="1">Bacterial flagellum basal body</location>
    </subcellularLocation>
</comment>
<proteinExistence type="inferred from homology"/>
<sequence length="108" mass="12312">MRVDSFFMDNNVYLLRKDPLHFELNAKGFKADDGLPKTFKDVFLDSISRVNDSQLNVSRMVERAIVEPGKVDVHDVVVAMAKASMNLNITKAVVERSIRAYQDIINIR</sequence>
<evidence type="ECO:0000256" key="2">
    <source>
        <dbReference type="ARBA" id="ARBA00009272"/>
    </source>
</evidence>
<dbReference type="InterPro" id="IPR001624">
    <property type="entry name" value="FliE"/>
</dbReference>
<dbReference type="PRINTS" id="PR01006">
    <property type="entry name" value="FLGHOOKFLIE"/>
</dbReference>
<reference evidence="5 6" key="1">
    <citation type="journal article" date="2018" name="Infect. Genet. Evol.">
        <title>Genome-wide analysis of Borrelia turcica and 'Candidatus Borrelia tachyglossi' shows relapsing fever-like genomes with unique genomic links to Lyme disease Borrelia.</title>
        <authorList>
            <person name="Gofton A.W."/>
            <person name="Margos G."/>
            <person name="Fingerle V."/>
            <person name="Hepner S."/>
            <person name="Loh S.M."/>
            <person name="Ryan U."/>
            <person name="Irwin P."/>
            <person name="Oskam C.L."/>
        </authorList>
    </citation>
    <scope>NUCLEOTIDE SEQUENCE [LARGE SCALE GENOMIC DNA]</scope>
    <source>
        <strain evidence="5 6">IST7</strain>
    </source>
</reference>
<dbReference type="GO" id="GO:0009425">
    <property type="term" value="C:bacterial-type flagellum basal body"/>
    <property type="evidence" value="ECO:0007669"/>
    <property type="project" value="UniProtKB-SubCell"/>
</dbReference>
<evidence type="ECO:0000313" key="6">
    <source>
        <dbReference type="Proteomes" id="UP000275571"/>
    </source>
</evidence>
<accession>A0A386PLD1</accession>
<dbReference type="AlphaFoldDB" id="A0A386PLD1"/>
<evidence type="ECO:0000256" key="3">
    <source>
        <dbReference type="ARBA" id="ARBA00023143"/>
    </source>
</evidence>
<evidence type="ECO:0000256" key="1">
    <source>
        <dbReference type="ARBA" id="ARBA00004117"/>
    </source>
</evidence>
<dbReference type="NCBIfam" id="TIGR00205">
    <property type="entry name" value="fliE"/>
    <property type="match status" value="1"/>
</dbReference>
<protein>
    <recommendedName>
        <fullName evidence="4">Flagellar hook-basal body complex protein FliE</fullName>
    </recommendedName>
</protein>
<dbReference type="OrthoDB" id="370409at2"/>
<evidence type="ECO:0000313" key="5">
    <source>
        <dbReference type="EMBL" id="AYE36178.1"/>
    </source>
</evidence>
<gene>
    <name evidence="5" type="ORF">DB313_01505</name>
</gene>
<keyword evidence="5" id="KW-0969">Cilium</keyword>
<dbReference type="EMBL" id="CP028884">
    <property type="protein sequence ID" value="AYE36178.1"/>
    <property type="molecule type" value="Genomic_DNA"/>
</dbReference>
<dbReference type="GO" id="GO:0005198">
    <property type="term" value="F:structural molecule activity"/>
    <property type="evidence" value="ECO:0007669"/>
    <property type="project" value="UniProtKB-UniRule"/>
</dbReference>
<dbReference type="Proteomes" id="UP000275571">
    <property type="component" value="Chromosome"/>
</dbReference>
<organism evidence="5 6">
    <name type="scientific">Borrelia turcica IST7</name>
    <dbReference type="NCBI Taxonomy" id="1104446"/>
    <lineage>
        <taxon>Bacteria</taxon>
        <taxon>Pseudomonadati</taxon>
        <taxon>Spirochaetota</taxon>
        <taxon>Spirochaetia</taxon>
        <taxon>Spirochaetales</taxon>
        <taxon>Borreliaceae</taxon>
        <taxon>Borrelia</taxon>
    </lineage>
</organism>
<keyword evidence="3" id="KW-0975">Bacterial flagellum</keyword>
<keyword evidence="6" id="KW-1185">Reference proteome</keyword>
<dbReference type="GO" id="GO:0003774">
    <property type="term" value="F:cytoskeletal motor activity"/>
    <property type="evidence" value="ECO:0007669"/>
    <property type="project" value="InterPro"/>
</dbReference>
<name>A0A386PLD1_9SPIR</name>
<keyword evidence="5" id="KW-0966">Cell projection</keyword>
<dbReference type="Pfam" id="PF02049">
    <property type="entry name" value="FliE"/>
    <property type="match status" value="1"/>
</dbReference>
<comment type="similarity">
    <text evidence="2">Belongs to the FliE family.</text>
</comment>
<dbReference type="RefSeq" id="WP_120104099.1">
    <property type="nucleotide sequence ID" value="NZ_CP028884.1"/>
</dbReference>
<evidence type="ECO:0000256" key="4">
    <source>
        <dbReference type="NCBIfam" id="TIGR00205"/>
    </source>
</evidence>